<reference evidence="2 3" key="1">
    <citation type="submission" date="2019-01" db="EMBL/GenBank/DDBJ databases">
        <title>Draft Genome and Complete Hox-Cluster Characterization of the Sterlet Sturgeon (Acipenser ruthenus).</title>
        <authorList>
            <person name="Wei Q."/>
        </authorList>
    </citation>
    <scope>NUCLEOTIDE SEQUENCE [LARGE SCALE GENOMIC DNA]</scope>
    <source>
        <strain evidence="2">WHYD16114868_AA</strain>
        <tissue evidence="2">Blood</tissue>
    </source>
</reference>
<organism evidence="2 3">
    <name type="scientific">Acipenser ruthenus</name>
    <name type="common">Sterlet sturgeon</name>
    <dbReference type="NCBI Taxonomy" id="7906"/>
    <lineage>
        <taxon>Eukaryota</taxon>
        <taxon>Metazoa</taxon>
        <taxon>Chordata</taxon>
        <taxon>Craniata</taxon>
        <taxon>Vertebrata</taxon>
        <taxon>Euteleostomi</taxon>
        <taxon>Actinopterygii</taxon>
        <taxon>Chondrostei</taxon>
        <taxon>Acipenseriformes</taxon>
        <taxon>Acipenseridae</taxon>
        <taxon>Acipenser</taxon>
    </lineage>
</organism>
<evidence type="ECO:0000313" key="2">
    <source>
        <dbReference type="EMBL" id="RXM93696.1"/>
    </source>
</evidence>
<feature type="compositionally biased region" description="Low complexity" evidence="1">
    <location>
        <begin position="36"/>
        <end position="50"/>
    </location>
</feature>
<protein>
    <submittedName>
        <fullName evidence="2">Uncharacterized protein</fullName>
    </submittedName>
</protein>
<evidence type="ECO:0000313" key="3">
    <source>
        <dbReference type="Proteomes" id="UP000289886"/>
    </source>
</evidence>
<proteinExistence type="predicted"/>
<feature type="region of interest" description="Disordered" evidence="1">
    <location>
        <begin position="1"/>
        <end position="137"/>
    </location>
</feature>
<dbReference type="Proteomes" id="UP000289886">
    <property type="component" value="Unassembled WGS sequence"/>
</dbReference>
<dbReference type="AlphaFoldDB" id="A0A444UZT3"/>
<accession>A0A444UZT3</accession>
<feature type="compositionally biased region" description="Pro residues" evidence="1">
    <location>
        <begin position="15"/>
        <end position="31"/>
    </location>
</feature>
<keyword evidence="3" id="KW-1185">Reference proteome</keyword>
<evidence type="ECO:0000256" key="1">
    <source>
        <dbReference type="SAM" id="MobiDB-lite"/>
    </source>
</evidence>
<gene>
    <name evidence="2" type="ORF">EOD39_18804</name>
</gene>
<dbReference type="EMBL" id="SCEB01004245">
    <property type="protein sequence ID" value="RXM93696.1"/>
    <property type="molecule type" value="Genomic_DNA"/>
</dbReference>
<comment type="caution">
    <text evidence="2">The sequence shown here is derived from an EMBL/GenBank/DDBJ whole genome shotgun (WGS) entry which is preliminary data.</text>
</comment>
<name>A0A444UZT3_ACIRT</name>
<feature type="compositionally biased region" description="Pro residues" evidence="1">
    <location>
        <begin position="78"/>
        <end position="88"/>
    </location>
</feature>
<sequence length="147" mass="16063">MRELGPFPVCEMEDLPPPPPPPDMAPLPPPPERTRLLPPERAPLPSALLREPPLEASVLLRSPAMSTTKGQKQREPLPKSPDLPPPEGEPLLPEREPLILGCRESLRPEEESRLPSAWHGPLAHPSKPLEEKPDMRGGGLCFRGGGC</sequence>
<feature type="compositionally biased region" description="Basic and acidic residues" evidence="1">
    <location>
        <begin position="104"/>
        <end position="113"/>
    </location>
</feature>